<proteinExistence type="predicted"/>
<gene>
    <name evidence="2" type="ORF">H0235_011999</name>
</gene>
<evidence type="ECO:0000313" key="3">
    <source>
        <dbReference type="Proteomes" id="UP000600918"/>
    </source>
</evidence>
<feature type="compositionally biased region" description="Basic residues" evidence="1">
    <location>
        <begin position="1"/>
        <end position="14"/>
    </location>
</feature>
<sequence length="244" mass="27167">MLCKTKSRVRRSSRKSQQQCMQGVASVRNRQDLSRINPRLVERGRGYWAVQCRGTLPRETKRLCPQSRTKDTRAKPIWNLSPVQRGRREGRSVEWFGGGWERVVGEWVSTGVEKGKGHELAKTTLRRLPGIERSMEEEEFGVYLSSEFKLDNTCRLPTHVGYPHVERGVGGGVDGNDDDDGDGGSGGGGGGDGGDGGGGGNPLKAFALVAWCRRKWIPRELMKSFWKVIEFLRDFTIPCVGFQA</sequence>
<feature type="region of interest" description="Disordered" evidence="1">
    <location>
        <begin position="1"/>
        <end position="20"/>
    </location>
</feature>
<accession>A0A834U3R4</accession>
<name>A0A834U3R4_VESPE</name>
<feature type="region of interest" description="Disordered" evidence="1">
    <location>
        <begin position="165"/>
        <end position="198"/>
    </location>
</feature>
<reference evidence="2" key="1">
    <citation type="journal article" date="2020" name="G3 (Bethesda)">
        <title>High-Quality Assemblies for Three Invasive Social Wasps from the &lt;i&gt;Vespula&lt;/i&gt; Genus.</title>
        <authorList>
            <person name="Harrop T.W.R."/>
            <person name="Guhlin J."/>
            <person name="McLaughlin G.M."/>
            <person name="Permina E."/>
            <person name="Stockwell P."/>
            <person name="Gilligan J."/>
            <person name="Le Lec M.F."/>
            <person name="Gruber M.A.M."/>
            <person name="Quinn O."/>
            <person name="Lovegrove M."/>
            <person name="Duncan E.J."/>
            <person name="Remnant E.J."/>
            <person name="Van Eeckhoven J."/>
            <person name="Graham B."/>
            <person name="Knapp R.A."/>
            <person name="Langford K.W."/>
            <person name="Kronenberg Z."/>
            <person name="Press M.O."/>
            <person name="Eacker S.M."/>
            <person name="Wilson-Rankin E.E."/>
            <person name="Purcell J."/>
            <person name="Lester P.J."/>
            <person name="Dearden P.K."/>
        </authorList>
    </citation>
    <scope>NUCLEOTIDE SEQUENCE</scope>
    <source>
        <strain evidence="2">Volc-1</strain>
    </source>
</reference>
<keyword evidence="3" id="KW-1185">Reference proteome</keyword>
<evidence type="ECO:0000313" key="2">
    <source>
        <dbReference type="EMBL" id="KAF7415407.1"/>
    </source>
</evidence>
<protein>
    <submittedName>
        <fullName evidence="2">Uncharacterized protein</fullName>
    </submittedName>
</protein>
<dbReference type="AlphaFoldDB" id="A0A834U3R4"/>
<evidence type="ECO:0000256" key="1">
    <source>
        <dbReference type="SAM" id="MobiDB-lite"/>
    </source>
</evidence>
<comment type="caution">
    <text evidence="2">The sequence shown here is derived from an EMBL/GenBank/DDBJ whole genome shotgun (WGS) entry which is preliminary data.</text>
</comment>
<organism evidence="2 3">
    <name type="scientific">Vespula pensylvanica</name>
    <name type="common">Western yellow jacket</name>
    <name type="synonym">Wasp</name>
    <dbReference type="NCBI Taxonomy" id="30213"/>
    <lineage>
        <taxon>Eukaryota</taxon>
        <taxon>Metazoa</taxon>
        <taxon>Ecdysozoa</taxon>
        <taxon>Arthropoda</taxon>
        <taxon>Hexapoda</taxon>
        <taxon>Insecta</taxon>
        <taxon>Pterygota</taxon>
        <taxon>Neoptera</taxon>
        <taxon>Endopterygota</taxon>
        <taxon>Hymenoptera</taxon>
        <taxon>Apocrita</taxon>
        <taxon>Aculeata</taxon>
        <taxon>Vespoidea</taxon>
        <taxon>Vespidae</taxon>
        <taxon>Vespinae</taxon>
        <taxon>Vespula</taxon>
    </lineage>
</organism>
<dbReference type="EMBL" id="JACSDY010000011">
    <property type="protein sequence ID" value="KAF7415407.1"/>
    <property type="molecule type" value="Genomic_DNA"/>
</dbReference>
<dbReference type="Proteomes" id="UP000600918">
    <property type="component" value="Unassembled WGS sequence"/>
</dbReference>
<feature type="compositionally biased region" description="Gly residues" evidence="1">
    <location>
        <begin position="183"/>
        <end position="198"/>
    </location>
</feature>